<dbReference type="InterPro" id="IPR003439">
    <property type="entry name" value="ABC_transporter-like_ATP-bd"/>
</dbReference>
<dbReference type="PROSITE" id="PS50893">
    <property type="entry name" value="ABC_TRANSPORTER_2"/>
    <property type="match status" value="2"/>
</dbReference>
<dbReference type="InterPro" id="IPR017896">
    <property type="entry name" value="4Fe4S_Fe-S-bd"/>
</dbReference>
<feature type="domain" description="ABC transporter" evidence="3">
    <location>
        <begin position="340"/>
        <end position="564"/>
    </location>
</feature>
<dbReference type="SMART" id="SM00382">
    <property type="entry name" value="AAA"/>
    <property type="match status" value="2"/>
</dbReference>
<feature type="domain" description="4Fe-4S ferredoxin-type" evidence="4">
    <location>
        <begin position="44"/>
        <end position="73"/>
    </location>
</feature>
<name>A0ABY6HSE9_9ARCH</name>
<evidence type="ECO:0000256" key="1">
    <source>
        <dbReference type="ARBA" id="ARBA00022741"/>
    </source>
</evidence>
<protein>
    <submittedName>
        <fullName evidence="5">Vitamin B12 import ATP-binding protein BtuD</fullName>
    </submittedName>
</protein>
<dbReference type="InterPro" id="IPR003593">
    <property type="entry name" value="AAA+_ATPase"/>
</dbReference>
<sequence>MRIAVLDRDTCKPTDCSVSSNKPCIKYCPGVRTGLETITLGKNGFPYLTPSLCSGCGICVKKCPFNCYKIVNVPEKLDSQITHKYALDGFTLFRMLLPSKGRVLGVIGQNGIGKSTAMNILSGHLKMNLGLFNEDSPDWPEIIDHFKGSILQGYLEGLKEKKLKLIHKPQEITAIPKFVKGTVESLLKKIDTTEKMDYIVSELSLDKILHRDLSVLSGGELQRVSIAAALLREGECYLFDEPSSYLDVSQRLKMAKLIRELSDTEKRVIVIEHDLAILDFLSDQICLLYGVPGAYGIISNVQGVRVGINIYLNGYIKDENMRFREEAIQFHERPPASSLYENSKILFEYGDMETTLGDFHLKIPGGEIHAGEVIGILGPNGSGKTTFINLISGKINPDKGVIDQKDLKLSVKTQYIDYEPEITVYGILQKIKGSPHFDSQYKKRIIQGFKLEDIENRTIKELSGGELQRIAIADCLTNEADVYLIDEPSAFLDVEMRLSMALIIRRSIESIKKAAFIVEHDIITQDFISDSLIVFKGTPGVMGFSSVPQDLRSGMNEFLKMMNITFRRDLSTGRPRVNKINSNLDKYQRKIGEYYYIPTKDED</sequence>
<organism evidence="5 6">
    <name type="scientific">Candidatus Lokiarchaeum ossiferum</name>
    <dbReference type="NCBI Taxonomy" id="2951803"/>
    <lineage>
        <taxon>Archaea</taxon>
        <taxon>Promethearchaeati</taxon>
        <taxon>Promethearchaeota</taxon>
        <taxon>Promethearchaeia</taxon>
        <taxon>Promethearchaeales</taxon>
        <taxon>Promethearchaeaceae</taxon>
        <taxon>Candidatus Lokiarchaeum</taxon>
    </lineage>
</organism>
<dbReference type="InterPro" id="IPR027417">
    <property type="entry name" value="P-loop_NTPase"/>
</dbReference>
<dbReference type="PROSITE" id="PS51379">
    <property type="entry name" value="4FE4S_FER_2"/>
    <property type="match status" value="1"/>
</dbReference>
<dbReference type="SUPFAM" id="SSF52540">
    <property type="entry name" value="P-loop containing nucleoside triphosphate hydrolases"/>
    <property type="match status" value="2"/>
</dbReference>
<keyword evidence="6" id="KW-1185">Reference proteome</keyword>
<dbReference type="InterPro" id="IPR017900">
    <property type="entry name" value="4Fe4S_Fe_S_CS"/>
</dbReference>
<reference evidence="5" key="1">
    <citation type="submission" date="2022-09" db="EMBL/GenBank/DDBJ databases">
        <title>Actin cytoskeleton and complex cell architecture in an #Asgard archaeon.</title>
        <authorList>
            <person name="Ponce Toledo R.I."/>
            <person name="Schleper C."/>
            <person name="Rodrigues Oliveira T."/>
            <person name="Wollweber F."/>
            <person name="Xu J."/>
            <person name="Rittmann S."/>
            <person name="Klingl A."/>
            <person name="Pilhofer M."/>
        </authorList>
    </citation>
    <scope>NUCLEOTIDE SEQUENCE</scope>
    <source>
        <strain evidence="5">B-35</strain>
    </source>
</reference>
<feature type="domain" description="ABC transporter" evidence="3">
    <location>
        <begin position="68"/>
        <end position="314"/>
    </location>
</feature>
<dbReference type="Proteomes" id="UP001208689">
    <property type="component" value="Chromosome"/>
</dbReference>
<dbReference type="SUPFAM" id="SSF54862">
    <property type="entry name" value="4Fe-4S ferredoxins"/>
    <property type="match status" value="1"/>
</dbReference>
<evidence type="ECO:0000313" key="6">
    <source>
        <dbReference type="Proteomes" id="UP001208689"/>
    </source>
</evidence>
<dbReference type="PROSITE" id="PS00198">
    <property type="entry name" value="4FE4S_FER_1"/>
    <property type="match status" value="1"/>
</dbReference>
<accession>A0ABY6HSE9</accession>
<proteinExistence type="predicted"/>
<evidence type="ECO:0000259" key="4">
    <source>
        <dbReference type="PROSITE" id="PS51379"/>
    </source>
</evidence>
<gene>
    <name evidence="5" type="ORF">NEF87_002720</name>
</gene>
<dbReference type="PROSITE" id="PS00211">
    <property type="entry name" value="ABC_TRANSPORTER_1"/>
    <property type="match status" value="2"/>
</dbReference>
<dbReference type="EMBL" id="CP104013">
    <property type="protein sequence ID" value="UYP46435.1"/>
    <property type="molecule type" value="Genomic_DNA"/>
</dbReference>
<dbReference type="PRINTS" id="PR01868">
    <property type="entry name" value="ABCEFAMILY"/>
</dbReference>
<evidence type="ECO:0000259" key="3">
    <source>
        <dbReference type="PROSITE" id="PS50893"/>
    </source>
</evidence>
<dbReference type="InterPro" id="IPR017871">
    <property type="entry name" value="ABC_transporter-like_CS"/>
</dbReference>
<dbReference type="PANTHER" id="PTHR19248">
    <property type="entry name" value="ATP-BINDING TRANSPORT PROTEIN-RELATED"/>
    <property type="match status" value="1"/>
</dbReference>
<dbReference type="Pfam" id="PF00037">
    <property type="entry name" value="Fer4"/>
    <property type="match status" value="1"/>
</dbReference>
<dbReference type="InterPro" id="IPR013283">
    <property type="entry name" value="RLI1"/>
</dbReference>
<evidence type="ECO:0000256" key="2">
    <source>
        <dbReference type="ARBA" id="ARBA00022840"/>
    </source>
</evidence>
<dbReference type="Gene3D" id="3.40.50.300">
    <property type="entry name" value="P-loop containing nucleotide triphosphate hydrolases"/>
    <property type="match status" value="2"/>
</dbReference>
<keyword evidence="2 5" id="KW-0067">ATP-binding</keyword>
<dbReference type="NCBIfam" id="NF009945">
    <property type="entry name" value="PRK13409.1"/>
    <property type="match status" value="1"/>
</dbReference>
<keyword evidence="1" id="KW-0547">Nucleotide-binding</keyword>
<dbReference type="GO" id="GO:0005524">
    <property type="term" value="F:ATP binding"/>
    <property type="evidence" value="ECO:0007669"/>
    <property type="project" value="UniProtKB-KW"/>
</dbReference>
<evidence type="ECO:0000313" key="5">
    <source>
        <dbReference type="EMBL" id="UYP46435.1"/>
    </source>
</evidence>
<dbReference type="Pfam" id="PF00005">
    <property type="entry name" value="ABC_tran"/>
    <property type="match status" value="2"/>
</dbReference>